<dbReference type="PROSITE" id="PS51781">
    <property type="entry name" value="SH3B"/>
    <property type="match status" value="1"/>
</dbReference>
<dbReference type="InterPro" id="IPR003646">
    <property type="entry name" value="SH3-like_bac-type"/>
</dbReference>
<sequence length="239" mass="27249">MNKSLISLFFFITTISGIAQDISYVNAENGLIVREKPDTKSKKIGKLLYGAAVKIIKKTNIYLDIKDDGKNISGEWFLIEELDGTQNGYVFSGFLVKEGIFSLIEPNVSQLKELHKSDQGTEVIYHFLSSNYKKSGKKYNVKHYDWNESEICSFSEDFKPGITFELFECKEAGGATIKVNRKNLMKWIEKIYEVNKMGVDQNVWKDNNSKFEPKEAAAGCYYKIKETESNTIVDLYCGC</sequence>
<keyword evidence="3" id="KW-1185">Reference proteome</keyword>
<dbReference type="Proteomes" id="UP000294564">
    <property type="component" value="Unassembled WGS sequence"/>
</dbReference>
<dbReference type="Pfam" id="PF08239">
    <property type="entry name" value="SH3_3"/>
    <property type="match status" value="1"/>
</dbReference>
<dbReference type="RefSeq" id="WP_132791875.1">
    <property type="nucleotide sequence ID" value="NZ_SLXM01000001.1"/>
</dbReference>
<gene>
    <name evidence="2" type="ORF">EV195_101292</name>
</gene>
<feature type="domain" description="SH3b" evidence="1">
    <location>
        <begin position="20"/>
        <end position="99"/>
    </location>
</feature>
<name>A0A4R2P0S9_9FLAO</name>
<dbReference type="Gene3D" id="2.30.30.40">
    <property type="entry name" value="SH3 Domains"/>
    <property type="match status" value="1"/>
</dbReference>
<reference evidence="2 3" key="1">
    <citation type="submission" date="2019-03" db="EMBL/GenBank/DDBJ databases">
        <title>Genomic Encyclopedia of Type Strains, Phase IV (KMG-IV): sequencing the most valuable type-strain genomes for metagenomic binning, comparative biology and taxonomic classification.</title>
        <authorList>
            <person name="Goeker M."/>
        </authorList>
    </citation>
    <scope>NUCLEOTIDE SEQUENCE [LARGE SCALE GENOMIC DNA]</scope>
    <source>
        <strain evidence="2 3">DSM 14836</strain>
    </source>
</reference>
<proteinExistence type="predicted"/>
<evidence type="ECO:0000259" key="1">
    <source>
        <dbReference type="PROSITE" id="PS51781"/>
    </source>
</evidence>
<comment type="caution">
    <text evidence="2">The sequence shown here is derived from an EMBL/GenBank/DDBJ whole genome shotgun (WGS) entry which is preliminary data.</text>
</comment>
<dbReference type="AlphaFoldDB" id="A0A4R2P0S9"/>
<dbReference type="OrthoDB" id="5984340at2"/>
<evidence type="ECO:0000313" key="3">
    <source>
        <dbReference type="Proteomes" id="UP000294564"/>
    </source>
</evidence>
<accession>A0A4R2P0S9</accession>
<organism evidence="2 3">
    <name type="scientific">Tenacibaculum skagerrakense</name>
    <dbReference type="NCBI Taxonomy" id="186571"/>
    <lineage>
        <taxon>Bacteria</taxon>
        <taxon>Pseudomonadati</taxon>
        <taxon>Bacteroidota</taxon>
        <taxon>Flavobacteriia</taxon>
        <taxon>Flavobacteriales</taxon>
        <taxon>Flavobacteriaceae</taxon>
        <taxon>Tenacibaculum</taxon>
    </lineage>
</organism>
<protein>
    <submittedName>
        <fullName evidence="2">SH3 domain-containing protein</fullName>
    </submittedName>
</protein>
<dbReference type="EMBL" id="SLXM01000001">
    <property type="protein sequence ID" value="TCP28132.1"/>
    <property type="molecule type" value="Genomic_DNA"/>
</dbReference>
<evidence type="ECO:0000313" key="2">
    <source>
        <dbReference type="EMBL" id="TCP28132.1"/>
    </source>
</evidence>